<gene>
    <name evidence="1" type="ORF">UFOPK4020_00565</name>
</gene>
<dbReference type="AlphaFoldDB" id="A0A6J7P051"/>
<sequence>MACFRSPAASSNSVKSPITSLAANRARSNADINRSRSRTNCSICCFASSRRRASSVNIFSLYARASFIISRPCCLASSISDSLSSKASLRRRSFSISASSRNLATSEVASRTNLSAVSAARMRICCAASLATDKTRAVSSPSSVVTVASSRTPGSDNPRVCIARISLSKNLSRS</sequence>
<proteinExistence type="predicted"/>
<name>A0A6J7P051_9ZZZZ</name>
<organism evidence="1">
    <name type="scientific">freshwater metagenome</name>
    <dbReference type="NCBI Taxonomy" id="449393"/>
    <lineage>
        <taxon>unclassified sequences</taxon>
        <taxon>metagenomes</taxon>
        <taxon>ecological metagenomes</taxon>
    </lineage>
</organism>
<accession>A0A6J7P051</accession>
<reference evidence="1" key="1">
    <citation type="submission" date="2020-05" db="EMBL/GenBank/DDBJ databases">
        <authorList>
            <person name="Chiriac C."/>
            <person name="Salcher M."/>
            <person name="Ghai R."/>
            <person name="Kavagutti S V."/>
        </authorList>
    </citation>
    <scope>NUCLEOTIDE SEQUENCE</scope>
</reference>
<dbReference type="EMBL" id="CAFBOV010000089">
    <property type="protein sequence ID" value="CAB4996519.1"/>
    <property type="molecule type" value="Genomic_DNA"/>
</dbReference>
<evidence type="ECO:0000313" key="1">
    <source>
        <dbReference type="EMBL" id="CAB4996519.1"/>
    </source>
</evidence>
<protein>
    <submittedName>
        <fullName evidence="1">Unannotated protein</fullName>
    </submittedName>
</protein>